<dbReference type="Proteomes" id="UP000284205">
    <property type="component" value="Unassembled WGS sequence"/>
</dbReference>
<dbReference type="EMBL" id="VVYJ01000014">
    <property type="protein sequence ID" value="KAA5472545.1"/>
    <property type="molecule type" value="Genomic_DNA"/>
</dbReference>
<accession>A0A174VXS1</accession>
<evidence type="ECO:0000313" key="4">
    <source>
        <dbReference type="EMBL" id="CUQ39412.1"/>
    </source>
</evidence>
<dbReference type="InterPro" id="IPR036663">
    <property type="entry name" value="Fumarylacetoacetase_C_sf"/>
</dbReference>
<dbReference type="PANTHER" id="PTHR11820">
    <property type="entry name" value="ACYLPYRUVASE"/>
    <property type="match status" value="1"/>
</dbReference>
<dbReference type="Proteomes" id="UP000368418">
    <property type="component" value="Unassembled WGS sequence"/>
</dbReference>
<dbReference type="GO" id="GO:0018773">
    <property type="term" value="F:acetylpyruvate hydrolase activity"/>
    <property type="evidence" value="ECO:0007669"/>
    <property type="project" value="TreeGrafter"/>
</dbReference>
<protein>
    <submittedName>
        <fullName evidence="4">2-hydroxyhepta-2,4-diene-1,7-dioate isomerase</fullName>
    </submittedName>
    <submittedName>
        <fullName evidence="7">FAA hydrolase family protein</fullName>
    </submittedName>
    <submittedName>
        <fullName evidence="5">Fumarylacetoacetate hydrolase family protein</fullName>
    </submittedName>
</protein>
<dbReference type="FunFam" id="3.90.850.10:FF:000016">
    <property type="entry name" value="2-keto-4-pentenoate hydratase/2-oxohepta-3-ene-1,7-dioic acid hydratase (Catechol pathway)"/>
    <property type="match status" value="1"/>
</dbReference>
<reference evidence="11 12" key="2">
    <citation type="submission" date="2018-08" db="EMBL/GenBank/DDBJ databases">
        <title>A genome reference for cultivated species of the human gut microbiota.</title>
        <authorList>
            <person name="Zou Y."/>
            <person name="Xue W."/>
            <person name="Luo G."/>
        </authorList>
    </citation>
    <scope>NUCLEOTIDE SEQUENCE [LARGE SCALE GENOMIC DNA]</scope>
    <source>
        <strain evidence="7 12">AF24-29LB</strain>
        <strain evidence="8 11">AM16-49B</strain>
    </source>
</reference>
<organism evidence="4 10">
    <name type="scientific">Bacteroides caccae</name>
    <dbReference type="NCBI Taxonomy" id="47678"/>
    <lineage>
        <taxon>Bacteria</taxon>
        <taxon>Pseudomonadati</taxon>
        <taxon>Bacteroidota</taxon>
        <taxon>Bacteroidia</taxon>
        <taxon>Bacteroidales</taxon>
        <taxon>Bacteroidaceae</taxon>
        <taxon>Bacteroides</taxon>
    </lineage>
</organism>
<evidence type="ECO:0000313" key="13">
    <source>
        <dbReference type="Proteomes" id="UP000368418"/>
    </source>
</evidence>
<dbReference type="PANTHER" id="PTHR11820:SF7">
    <property type="entry name" value="ACYLPYRUVASE FAHD1, MITOCHONDRIAL"/>
    <property type="match status" value="1"/>
</dbReference>
<keyword evidence="4" id="KW-0413">Isomerase</keyword>
<proteinExistence type="predicted"/>
<reference evidence="13 14" key="3">
    <citation type="journal article" date="2019" name="Nat. Med.">
        <title>A library of human gut bacterial isolates paired with longitudinal multiomics data enables mechanistic microbiome research.</title>
        <authorList>
            <person name="Poyet M."/>
            <person name="Groussin M."/>
            <person name="Gibbons S.M."/>
            <person name="Avila-Pacheco J."/>
            <person name="Jiang X."/>
            <person name="Kearney S.M."/>
            <person name="Perrotta A.R."/>
            <person name="Berdy B."/>
            <person name="Zhao S."/>
            <person name="Lieberman T.D."/>
            <person name="Swanson P.K."/>
            <person name="Smith M."/>
            <person name="Roesemann S."/>
            <person name="Alexander J.E."/>
            <person name="Rich S.A."/>
            <person name="Livny J."/>
            <person name="Vlamakis H."/>
            <person name="Clish C."/>
            <person name="Bullock K."/>
            <person name="Deik A."/>
            <person name="Scott J."/>
            <person name="Pierce K.A."/>
            <person name="Xavier R.J."/>
            <person name="Alm E.J."/>
        </authorList>
    </citation>
    <scope>NUCLEOTIDE SEQUENCE [LARGE SCALE GENOMIC DNA]</scope>
    <source>
        <strain evidence="6 13">BIOML-A19</strain>
        <strain evidence="5 14">BIOML-A25</strain>
    </source>
</reference>
<evidence type="ECO:0000313" key="7">
    <source>
        <dbReference type="EMBL" id="RGR73319.1"/>
    </source>
</evidence>
<dbReference type="RefSeq" id="WP_005679157.1">
    <property type="nucleotide sequence ID" value="NZ_CACRTB010000015.1"/>
</dbReference>
<dbReference type="EMBL" id="QRKD01000001">
    <property type="protein sequence ID" value="RHH94722.1"/>
    <property type="molecule type" value="Genomic_DNA"/>
</dbReference>
<evidence type="ECO:0000256" key="1">
    <source>
        <dbReference type="ARBA" id="ARBA00022723"/>
    </source>
</evidence>
<keyword evidence="5" id="KW-0378">Hydrolase</keyword>
<dbReference type="Gene3D" id="3.90.850.10">
    <property type="entry name" value="Fumarylacetoacetase-like, C-terminal domain"/>
    <property type="match status" value="1"/>
</dbReference>
<dbReference type="EMBL" id="QRUO01000003">
    <property type="protein sequence ID" value="RGR73319.1"/>
    <property type="molecule type" value="Genomic_DNA"/>
</dbReference>
<evidence type="ECO:0000313" key="14">
    <source>
        <dbReference type="Proteomes" id="UP000427825"/>
    </source>
</evidence>
<dbReference type="InterPro" id="IPR011234">
    <property type="entry name" value="Fumarylacetoacetase-like_C"/>
</dbReference>
<dbReference type="EMBL" id="CZAI01000005">
    <property type="protein sequence ID" value="CUP56976.1"/>
    <property type="molecule type" value="Genomic_DNA"/>
</dbReference>
<reference evidence="9 10" key="1">
    <citation type="submission" date="2015-09" db="EMBL/GenBank/DDBJ databases">
        <authorList>
            <consortium name="Pathogen Informatics"/>
        </authorList>
    </citation>
    <scope>NUCLEOTIDE SEQUENCE [LARGE SCALE GENOMIC DNA]</scope>
    <source>
        <strain evidence="3 9">2789STDY5834880</strain>
        <strain evidence="4 10">2789STDY5834946</strain>
    </source>
</reference>
<sequence length="204" mass="23114">MKIIAVGMNYARHNKELGHTQINTEPVIFMKPDSAILKDSKPFFIPDFSNEIHYETELVVRINRLGKNIAPRFANRYYDAVTVGIDFTARDLQRKFREQGNPWELCKGFDSSAAIGTFVPVDRYKDIQNLNFNLLIDGKEVQSGCTADMLFKIDDIIAYVSRFVTLKIGDLLFTGTPAGVGPVSIGQHLQGYLEGEKLLDFYIR</sequence>
<dbReference type="Proteomes" id="UP000427825">
    <property type="component" value="Unassembled WGS sequence"/>
</dbReference>
<feature type="domain" description="Fumarylacetoacetase-like C-terminal" evidence="2">
    <location>
        <begin position="2"/>
        <end position="187"/>
    </location>
</feature>
<evidence type="ECO:0000259" key="2">
    <source>
        <dbReference type="Pfam" id="PF01557"/>
    </source>
</evidence>
<dbReference type="GO" id="GO:0016853">
    <property type="term" value="F:isomerase activity"/>
    <property type="evidence" value="ECO:0007669"/>
    <property type="project" value="UniProtKB-KW"/>
</dbReference>
<evidence type="ECO:0000313" key="12">
    <source>
        <dbReference type="Proteomes" id="UP000284205"/>
    </source>
</evidence>
<evidence type="ECO:0000313" key="6">
    <source>
        <dbReference type="EMBL" id="KAA5499367.1"/>
    </source>
</evidence>
<dbReference type="EMBL" id="VVYD01000007">
    <property type="protein sequence ID" value="KAA5499367.1"/>
    <property type="molecule type" value="Genomic_DNA"/>
</dbReference>
<evidence type="ECO:0000313" key="3">
    <source>
        <dbReference type="EMBL" id="CUP56976.1"/>
    </source>
</evidence>
<dbReference type="STRING" id="47678.ERS852494_02571"/>
<dbReference type="AlphaFoldDB" id="A0A174VXS1"/>
<evidence type="ECO:0000313" key="11">
    <source>
        <dbReference type="Proteomes" id="UP000283512"/>
    </source>
</evidence>
<evidence type="ECO:0000313" key="9">
    <source>
        <dbReference type="Proteomes" id="UP000095657"/>
    </source>
</evidence>
<evidence type="ECO:0000313" key="10">
    <source>
        <dbReference type="Proteomes" id="UP000095725"/>
    </source>
</evidence>
<dbReference type="GO" id="GO:0046872">
    <property type="term" value="F:metal ion binding"/>
    <property type="evidence" value="ECO:0007669"/>
    <property type="project" value="UniProtKB-KW"/>
</dbReference>
<dbReference type="SUPFAM" id="SSF56529">
    <property type="entry name" value="FAH"/>
    <property type="match status" value="1"/>
</dbReference>
<dbReference type="Proteomes" id="UP000095657">
    <property type="component" value="Unassembled WGS sequence"/>
</dbReference>
<dbReference type="Proteomes" id="UP000095725">
    <property type="component" value="Unassembled WGS sequence"/>
</dbReference>
<name>A0A174VXS1_9BACE</name>
<keyword evidence="1" id="KW-0479">Metal-binding</keyword>
<dbReference type="Pfam" id="PF01557">
    <property type="entry name" value="FAA_hydrolase"/>
    <property type="match status" value="1"/>
</dbReference>
<dbReference type="EMBL" id="CZBL01000013">
    <property type="protein sequence ID" value="CUQ39412.1"/>
    <property type="molecule type" value="Genomic_DNA"/>
</dbReference>
<dbReference type="Proteomes" id="UP000283512">
    <property type="component" value="Unassembled WGS sequence"/>
</dbReference>
<evidence type="ECO:0000313" key="5">
    <source>
        <dbReference type="EMBL" id="KAA5472545.1"/>
    </source>
</evidence>
<evidence type="ECO:0000313" key="8">
    <source>
        <dbReference type="EMBL" id="RHH94722.1"/>
    </source>
</evidence>
<gene>
    <name evidence="4" type="primary">ycgM</name>
    <name evidence="8" type="ORF">DW190_00170</name>
    <name evidence="7" type="ORF">DWY26_05210</name>
    <name evidence="3" type="ORF">ERS852494_02571</name>
    <name evidence="4" type="ORF">ERS852558_03017</name>
    <name evidence="6" type="ORF">F2Y31_09500</name>
    <name evidence="5" type="ORF">F2Y39_19395</name>
</gene>
<dbReference type="KEGG" id="bcac:CGC64_06155"/>